<evidence type="ECO:0000256" key="3">
    <source>
        <dbReference type="ARBA" id="ARBA00022806"/>
    </source>
</evidence>
<dbReference type="PROSITE" id="PS51194">
    <property type="entry name" value="HELICASE_CTER"/>
    <property type="match status" value="1"/>
</dbReference>
<keyword evidence="3 8" id="KW-0347">Helicase</keyword>
<dbReference type="Pfam" id="PF00271">
    <property type="entry name" value="Helicase_C"/>
    <property type="match status" value="1"/>
</dbReference>
<dbReference type="SUPFAM" id="SSF52540">
    <property type="entry name" value="P-loop containing nucleoside triphosphate hydrolases"/>
    <property type="match status" value="1"/>
</dbReference>
<dbReference type="Gene3D" id="3.40.50.300">
    <property type="entry name" value="P-loop containing nucleotide triphosphate hydrolases"/>
    <property type="match status" value="1"/>
</dbReference>
<dbReference type="InterPro" id="IPR001650">
    <property type="entry name" value="Helicase_C-like"/>
</dbReference>
<dbReference type="AlphaFoldDB" id="A0A146K9H0"/>
<keyword evidence="5" id="KW-0175">Coiled coil</keyword>
<keyword evidence="4" id="KW-0067">ATP-binding</keyword>
<dbReference type="InterPro" id="IPR027417">
    <property type="entry name" value="P-loop_NTPase"/>
</dbReference>
<evidence type="ECO:0000256" key="4">
    <source>
        <dbReference type="ARBA" id="ARBA00022840"/>
    </source>
</evidence>
<dbReference type="GO" id="GO:0005524">
    <property type="term" value="F:ATP binding"/>
    <property type="evidence" value="ECO:0007669"/>
    <property type="project" value="UniProtKB-KW"/>
</dbReference>
<sequence>TVVFTTDVASRGIDLTNIQLVIQYSKPNSPATHIHRVGRCARQQESSKKIGVAVSLITPDEIAEYKLLLKTCNMQMPGSVEKVRFDVMDRCTQIMAAASAVINTETEIRKILGQFRRAVEMQVQIDQSDSEESDQKNVYSEVAAMMSDLKLRKEFKLGKYFQQLKKHEITAEDLQEMVDDQKIEAQKCRQKLRTEVQKGLERYGSKTEKCQLELFSEQIRELKMPPAVNLQLQTDQQKNEVKKLQTKKLERKVVQKDKLLQIQQTQRKIDSKKKKFQKEESEEEQKLNQIVVTETVDPMMQFARQQVEEEKRHENFGKIQKVQDALKKKEDNIKMRIRPEKEVSMNSFKKLTQELAHEVDNDFAKMGPKDQRKRKQMNLKKKG</sequence>
<dbReference type="PANTHER" id="PTHR47959">
    <property type="entry name" value="ATP-DEPENDENT RNA HELICASE RHLE-RELATED"/>
    <property type="match status" value="1"/>
</dbReference>
<name>A0A146K9H0_9EUKA</name>
<proteinExistence type="predicted"/>
<dbReference type="EMBL" id="GDID01004527">
    <property type="protein sequence ID" value="JAP92079.1"/>
    <property type="molecule type" value="Transcribed_RNA"/>
</dbReference>
<protein>
    <submittedName>
        <fullName evidence="8">ATP-dependent RNA helicase</fullName>
    </submittedName>
</protein>
<evidence type="ECO:0000256" key="6">
    <source>
        <dbReference type="SAM" id="MobiDB-lite"/>
    </source>
</evidence>
<feature type="coiled-coil region" evidence="5">
    <location>
        <begin position="227"/>
        <end position="282"/>
    </location>
</feature>
<evidence type="ECO:0000256" key="5">
    <source>
        <dbReference type="SAM" id="Coils"/>
    </source>
</evidence>
<feature type="region of interest" description="Disordered" evidence="6">
    <location>
        <begin position="359"/>
        <end position="383"/>
    </location>
</feature>
<evidence type="ECO:0000259" key="7">
    <source>
        <dbReference type="PROSITE" id="PS51194"/>
    </source>
</evidence>
<organism evidence="8">
    <name type="scientific">Trepomonas sp. PC1</name>
    <dbReference type="NCBI Taxonomy" id="1076344"/>
    <lineage>
        <taxon>Eukaryota</taxon>
        <taxon>Metamonada</taxon>
        <taxon>Diplomonadida</taxon>
        <taxon>Hexamitidae</taxon>
        <taxon>Hexamitinae</taxon>
        <taxon>Trepomonas</taxon>
    </lineage>
</organism>
<feature type="non-terminal residue" evidence="8">
    <location>
        <position position="383"/>
    </location>
</feature>
<dbReference type="GO" id="GO:0003724">
    <property type="term" value="F:RNA helicase activity"/>
    <property type="evidence" value="ECO:0007669"/>
    <property type="project" value="TreeGrafter"/>
</dbReference>
<evidence type="ECO:0000256" key="2">
    <source>
        <dbReference type="ARBA" id="ARBA00022801"/>
    </source>
</evidence>
<feature type="non-terminal residue" evidence="8">
    <location>
        <position position="1"/>
    </location>
</feature>
<feature type="coiled-coil region" evidence="5">
    <location>
        <begin position="164"/>
        <end position="191"/>
    </location>
</feature>
<keyword evidence="1" id="KW-0547">Nucleotide-binding</keyword>
<dbReference type="PANTHER" id="PTHR47959:SF1">
    <property type="entry name" value="ATP-DEPENDENT RNA HELICASE DBPA"/>
    <property type="match status" value="1"/>
</dbReference>
<feature type="domain" description="Helicase C-terminal" evidence="7">
    <location>
        <begin position="1"/>
        <end position="88"/>
    </location>
</feature>
<feature type="compositionally biased region" description="Basic residues" evidence="6">
    <location>
        <begin position="371"/>
        <end position="383"/>
    </location>
</feature>
<gene>
    <name evidence="8" type="ORF">TPC1_16093</name>
</gene>
<keyword evidence="2" id="KW-0378">Hydrolase</keyword>
<dbReference type="GO" id="GO:0005829">
    <property type="term" value="C:cytosol"/>
    <property type="evidence" value="ECO:0007669"/>
    <property type="project" value="TreeGrafter"/>
</dbReference>
<feature type="compositionally biased region" description="Basic and acidic residues" evidence="6">
    <location>
        <begin position="359"/>
        <end position="370"/>
    </location>
</feature>
<accession>A0A146K9H0</accession>
<evidence type="ECO:0000256" key="1">
    <source>
        <dbReference type="ARBA" id="ARBA00022741"/>
    </source>
</evidence>
<reference evidence="8" key="1">
    <citation type="submission" date="2015-07" db="EMBL/GenBank/DDBJ databases">
        <title>Adaptation to a free-living lifestyle via gene acquisitions in the diplomonad Trepomonas sp. PC1.</title>
        <authorList>
            <person name="Xu F."/>
            <person name="Jerlstrom-Hultqvist J."/>
            <person name="Kolisko M."/>
            <person name="Simpson A.G.B."/>
            <person name="Roger A.J."/>
            <person name="Svard S.G."/>
            <person name="Andersson J.O."/>
        </authorList>
    </citation>
    <scope>NUCLEOTIDE SEQUENCE</scope>
    <source>
        <strain evidence="8">PC1</strain>
    </source>
</reference>
<evidence type="ECO:0000313" key="8">
    <source>
        <dbReference type="EMBL" id="JAP92079.1"/>
    </source>
</evidence>
<dbReference type="GO" id="GO:0016787">
    <property type="term" value="F:hydrolase activity"/>
    <property type="evidence" value="ECO:0007669"/>
    <property type="project" value="UniProtKB-KW"/>
</dbReference>
<dbReference type="InterPro" id="IPR050079">
    <property type="entry name" value="DEAD_box_RNA_helicase"/>
</dbReference>